<feature type="transmembrane region" description="Helical" evidence="1">
    <location>
        <begin position="25"/>
        <end position="43"/>
    </location>
</feature>
<evidence type="ECO:0000259" key="2">
    <source>
        <dbReference type="Pfam" id="PF01478"/>
    </source>
</evidence>
<reference evidence="3 4" key="1">
    <citation type="submission" date="2023-12" db="EMBL/GenBank/DDBJ databases">
        <title>Denitrificimonas halotolerans sp. nov.,a novel species isolated from landfill leachate.</title>
        <authorList>
            <person name="Wang S."/>
        </authorList>
    </citation>
    <scope>NUCLEOTIDE SEQUENCE [LARGE SCALE GENOMIC DNA]</scope>
    <source>
        <strain evidence="3 4">JX-1</strain>
    </source>
</reference>
<sequence length="158" mass="17708">MSLFYTLLLCWLALCSLIDIRTRKIPNWLIAPVFLYSIFYLVMHQHSLLGYHWLDSIIALLLALLLTIPGYAKNQFGAGDVKLLMSLALASSTLTILYTIAGTALSLIVWTISQTLLKQRQANITSTALQKTILKNDSKLPYAPFVFLGFLASLLFLK</sequence>
<keyword evidence="4" id="KW-1185">Reference proteome</keyword>
<accession>A0ABU5GRW0</accession>
<dbReference type="EMBL" id="JAXIVU010000009">
    <property type="protein sequence ID" value="MDY7219529.1"/>
    <property type="molecule type" value="Genomic_DNA"/>
</dbReference>
<keyword evidence="1" id="KW-0472">Membrane</keyword>
<evidence type="ECO:0000313" key="3">
    <source>
        <dbReference type="EMBL" id="MDY7219529.1"/>
    </source>
</evidence>
<comment type="caution">
    <text evidence="3">The sequence shown here is derived from an EMBL/GenBank/DDBJ whole genome shotgun (WGS) entry which is preliminary data.</text>
</comment>
<organism evidence="3 4">
    <name type="scientific">Denitrificimonas halotolerans</name>
    <dbReference type="NCBI Taxonomy" id="3098930"/>
    <lineage>
        <taxon>Bacteria</taxon>
        <taxon>Pseudomonadati</taxon>
        <taxon>Pseudomonadota</taxon>
        <taxon>Gammaproteobacteria</taxon>
        <taxon>Pseudomonadales</taxon>
        <taxon>Pseudomonadaceae</taxon>
        <taxon>Denitrificimonas</taxon>
    </lineage>
</organism>
<protein>
    <submittedName>
        <fullName evidence="3">Prepilin peptidase</fullName>
        <ecNumber evidence="3">3.4.23.43</ecNumber>
    </submittedName>
</protein>
<proteinExistence type="predicted"/>
<dbReference type="EC" id="3.4.23.43" evidence="3"/>
<dbReference type="Proteomes" id="UP001294570">
    <property type="component" value="Unassembled WGS sequence"/>
</dbReference>
<feature type="transmembrane region" description="Helical" evidence="1">
    <location>
        <begin position="84"/>
        <end position="110"/>
    </location>
</feature>
<keyword evidence="1" id="KW-0812">Transmembrane</keyword>
<evidence type="ECO:0000256" key="1">
    <source>
        <dbReference type="SAM" id="Phobius"/>
    </source>
</evidence>
<dbReference type="Gene3D" id="1.20.120.1220">
    <property type="match status" value="1"/>
</dbReference>
<name>A0ABU5GRW0_9GAMM</name>
<feature type="transmembrane region" description="Helical" evidence="1">
    <location>
        <begin position="50"/>
        <end position="72"/>
    </location>
</feature>
<dbReference type="GO" id="GO:0004190">
    <property type="term" value="F:aspartic-type endopeptidase activity"/>
    <property type="evidence" value="ECO:0007669"/>
    <property type="project" value="UniProtKB-EC"/>
</dbReference>
<feature type="domain" description="Prepilin type IV endopeptidase peptidase" evidence="2">
    <location>
        <begin position="7"/>
        <end position="111"/>
    </location>
</feature>
<dbReference type="InterPro" id="IPR000045">
    <property type="entry name" value="Prepilin_IV_endopep_pep"/>
</dbReference>
<dbReference type="RefSeq" id="WP_321553618.1">
    <property type="nucleotide sequence ID" value="NZ_JAXIVU010000009.1"/>
</dbReference>
<evidence type="ECO:0000313" key="4">
    <source>
        <dbReference type="Proteomes" id="UP001294570"/>
    </source>
</evidence>
<keyword evidence="1" id="KW-1133">Transmembrane helix</keyword>
<dbReference type="Pfam" id="PF01478">
    <property type="entry name" value="Peptidase_A24"/>
    <property type="match status" value="1"/>
</dbReference>
<keyword evidence="3" id="KW-0378">Hydrolase</keyword>
<gene>
    <name evidence="3" type="ORF">TOI97_08120</name>
</gene>
<feature type="transmembrane region" description="Helical" evidence="1">
    <location>
        <begin position="140"/>
        <end position="157"/>
    </location>
</feature>